<gene>
    <name evidence="1" type="ORF">B1A_00594</name>
</gene>
<dbReference type="EMBL" id="AUZX01000444">
    <property type="protein sequence ID" value="EQD80720.1"/>
    <property type="molecule type" value="Genomic_DNA"/>
</dbReference>
<accession>T1DFM5</accession>
<evidence type="ECO:0000313" key="1">
    <source>
        <dbReference type="EMBL" id="EQD80720.1"/>
    </source>
</evidence>
<reference evidence="1" key="2">
    <citation type="journal article" date="2014" name="ISME J.">
        <title>Microbial stratification in low pH oxic and suboxic macroscopic growths along an acid mine drainage.</title>
        <authorList>
            <person name="Mendez-Garcia C."/>
            <person name="Mesa V."/>
            <person name="Sprenger R.R."/>
            <person name="Richter M."/>
            <person name="Diez M.S."/>
            <person name="Solano J."/>
            <person name="Bargiela R."/>
            <person name="Golyshina O.V."/>
            <person name="Manteca A."/>
            <person name="Ramos J.L."/>
            <person name="Gallego J.R."/>
            <person name="Llorente I."/>
            <person name="Martins Dos Santos V.A."/>
            <person name="Jensen O.N."/>
            <person name="Pelaez A.I."/>
            <person name="Sanchez J."/>
            <person name="Ferrer M."/>
        </authorList>
    </citation>
    <scope>NUCLEOTIDE SEQUENCE</scope>
</reference>
<dbReference type="AlphaFoldDB" id="T1DFM5"/>
<reference evidence="1" key="1">
    <citation type="submission" date="2013-08" db="EMBL/GenBank/DDBJ databases">
        <authorList>
            <person name="Mendez C."/>
            <person name="Richter M."/>
            <person name="Ferrer M."/>
            <person name="Sanchez J."/>
        </authorList>
    </citation>
    <scope>NUCLEOTIDE SEQUENCE</scope>
</reference>
<dbReference type="SUPFAM" id="SSF49503">
    <property type="entry name" value="Cupredoxins"/>
    <property type="match status" value="1"/>
</dbReference>
<organism evidence="1">
    <name type="scientific">mine drainage metagenome</name>
    <dbReference type="NCBI Taxonomy" id="410659"/>
    <lineage>
        <taxon>unclassified sequences</taxon>
        <taxon>metagenomes</taxon>
        <taxon>ecological metagenomes</taxon>
    </lineage>
</organism>
<dbReference type="InterPro" id="IPR008972">
    <property type="entry name" value="Cupredoxin"/>
</dbReference>
<protein>
    <submittedName>
        <fullName evidence="1">Uncharacterized protein</fullName>
    </submittedName>
</protein>
<comment type="caution">
    <text evidence="1">The sequence shown here is derived from an EMBL/GenBank/DDBJ whole genome shotgun (WGS) entry which is preliminary data.</text>
</comment>
<proteinExistence type="predicted"/>
<sequence length="65" mass="7012">MVFFVTFLLAGMTGCSAAAPLLKPVYIHMNGANMFLENVVAVRPGEPVVFVNEDTGIHMVLGYNP</sequence>
<feature type="non-terminal residue" evidence="1">
    <location>
        <position position="65"/>
    </location>
</feature>
<name>T1DFM5_9ZZZZ</name>